<dbReference type="OrthoDB" id="7551177at2759"/>
<dbReference type="Proteomes" id="UP000000311">
    <property type="component" value="Unassembled WGS sequence"/>
</dbReference>
<protein>
    <submittedName>
        <fullName evidence="1">Uncharacterized protein</fullName>
    </submittedName>
</protein>
<accession>E2A7Z2</accession>
<name>E2A7Z2_CAMFO</name>
<dbReference type="Pfam" id="PF03564">
    <property type="entry name" value="DUF1759"/>
    <property type="match status" value="1"/>
</dbReference>
<dbReference type="EMBL" id="GL437465">
    <property type="protein sequence ID" value="EFN70447.1"/>
    <property type="molecule type" value="Genomic_DNA"/>
</dbReference>
<feature type="non-terminal residue" evidence="1">
    <location>
        <position position="86"/>
    </location>
</feature>
<dbReference type="OMA" id="RGRAFEC"/>
<sequence>LPTFNGDQLAWDSFRDQFMSLVHEVDGLAPIQKLQYLRSSLTGEAAAVVSGIEMTANGYVSAWDELVTRYDNKRVLLSSHMRALIS</sequence>
<dbReference type="InterPro" id="IPR005312">
    <property type="entry name" value="DUF1759"/>
</dbReference>
<keyword evidence="2" id="KW-1185">Reference proteome</keyword>
<dbReference type="PANTHER" id="PTHR22954">
    <property type="entry name" value="RETROVIRAL PROTEASE-RELATED"/>
    <property type="match status" value="1"/>
</dbReference>
<gene>
    <name evidence="1" type="ORF">EAG_00328</name>
</gene>
<organism evidence="2">
    <name type="scientific">Camponotus floridanus</name>
    <name type="common">Florida carpenter ant</name>
    <dbReference type="NCBI Taxonomy" id="104421"/>
    <lineage>
        <taxon>Eukaryota</taxon>
        <taxon>Metazoa</taxon>
        <taxon>Ecdysozoa</taxon>
        <taxon>Arthropoda</taxon>
        <taxon>Hexapoda</taxon>
        <taxon>Insecta</taxon>
        <taxon>Pterygota</taxon>
        <taxon>Neoptera</taxon>
        <taxon>Endopterygota</taxon>
        <taxon>Hymenoptera</taxon>
        <taxon>Apocrita</taxon>
        <taxon>Aculeata</taxon>
        <taxon>Formicoidea</taxon>
        <taxon>Formicidae</taxon>
        <taxon>Formicinae</taxon>
        <taxon>Camponotus</taxon>
    </lineage>
</organism>
<reference evidence="1 2" key="1">
    <citation type="journal article" date="2010" name="Science">
        <title>Genomic comparison of the ants Camponotus floridanus and Harpegnathos saltator.</title>
        <authorList>
            <person name="Bonasio R."/>
            <person name="Zhang G."/>
            <person name="Ye C."/>
            <person name="Mutti N.S."/>
            <person name="Fang X."/>
            <person name="Qin N."/>
            <person name="Donahue G."/>
            <person name="Yang P."/>
            <person name="Li Q."/>
            <person name="Li C."/>
            <person name="Zhang P."/>
            <person name="Huang Z."/>
            <person name="Berger S.L."/>
            <person name="Reinberg D."/>
            <person name="Wang J."/>
            <person name="Liebig J."/>
        </authorList>
    </citation>
    <scope>NUCLEOTIDE SEQUENCE [LARGE SCALE GENOMIC DNA]</scope>
    <source>
        <strain evidence="2">C129</strain>
    </source>
</reference>
<evidence type="ECO:0000313" key="1">
    <source>
        <dbReference type="EMBL" id="EFN70447.1"/>
    </source>
</evidence>
<proteinExistence type="predicted"/>
<feature type="non-terminal residue" evidence="1">
    <location>
        <position position="1"/>
    </location>
</feature>
<dbReference type="InParanoid" id="E2A7Z2"/>
<dbReference type="PANTHER" id="PTHR22954:SF3">
    <property type="entry name" value="PROTEIN CBG08539"/>
    <property type="match status" value="1"/>
</dbReference>
<evidence type="ECO:0000313" key="2">
    <source>
        <dbReference type="Proteomes" id="UP000000311"/>
    </source>
</evidence>
<dbReference type="AlphaFoldDB" id="E2A7Z2"/>